<accession>A0A367WUS0</accession>
<evidence type="ECO:0000313" key="1">
    <source>
        <dbReference type="EMBL" id="RCK45127.1"/>
    </source>
</evidence>
<dbReference type="EMBL" id="JPWI01000008">
    <property type="protein sequence ID" value="RCK45127.1"/>
    <property type="molecule type" value="Genomic_DNA"/>
</dbReference>
<gene>
    <name evidence="1" type="ORF">TH30_14095</name>
</gene>
<name>A0A367WUS0_9PROT</name>
<protein>
    <submittedName>
        <fullName evidence="1">Uncharacterized protein</fullName>
    </submittedName>
</protein>
<reference evidence="1 2" key="1">
    <citation type="submission" date="2014-07" db="EMBL/GenBank/DDBJ databases">
        <title>Draft genome sequence of Thalassospira profundimaris PR54-5.</title>
        <authorList>
            <person name="Lai Q."/>
            <person name="Shao Z."/>
        </authorList>
    </citation>
    <scope>NUCLEOTIDE SEQUENCE [LARGE SCALE GENOMIC DNA]</scope>
    <source>
        <strain evidence="1 2">PR54-5</strain>
    </source>
</reference>
<dbReference type="Proteomes" id="UP000252255">
    <property type="component" value="Unassembled WGS sequence"/>
</dbReference>
<evidence type="ECO:0000313" key="2">
    <source>
        <dbReference type="Proteomes" id="UP000252255"/>
    </source>
</evidence>
<comment type="caution">
    <text evidence="1">The sequence shown here is derived from an EMBL/GenBank/DDBJ whole genome shotgun (WGS) entry which is preliminary data.</text>
</comment>
<dbReference type="RefSeq" id="WP_114098642.1">
    <property type="nucleotide sequence ID" value="NZ_JPWI01000008.1"/>
</dbReference>
<organism evidence="1 2">
    <name type="scientific">Thalassospira profundimaris</name>
    <dbReference type="NCBI Taxonomy" id="502049"/>
    <lineage>
        <taxon>Bacteria</taxon>
        <taxon>Pseudomonadati</taxon>
        <taxon>Pseudomonadota</taxon>
        <taxon>Alphaproteobacteria</taxon>
        <taxon>Rhodospirillales</taxon>
        <taxon>Thalassospiraceae</taxon>
        <taxon>Thalassospira</taxon>
    </lineage>
</organism>
<proteinExistence type="predicted"/>
<dbReference type="OrthoDB" id="6637890at2"/>
<sequence length="93" mass="10434">MLKVEGLDKLQKQLKEAQRALEDIDGELCTVSLDPHDPESIAIAISKMETLIDEKMGKYSKNPFVAPMIEASKEQFRASILEKASEARIENET</sequence>
<dbReference type="AlphaFoldDB" id="A0A367WUS0"/>